<comment type="caution">
    <text evidence="2">The sequence shown here is derived from an EMBL/GenBank/DDBJ whole genome shotgun (WGS) entry which is preliminary data.</text>
</comment>
<proteinExistence type="predicted"/>
<protein>
    <submittedName>
        <fullName evidence="2">FAD-dependent oxidoreductase</fullName>
    </submittedName>
</protein>
<dbReference type="Pfam" id="PF01494">
    <property type="entry name" value="FAD_binding_3"/>
    <property type="match status" value="1"/>
</dbReference>
<dbReference type="Gene3D" id="3.50.50.60">
    <property type="entry name" value="FAD/NAD(P)-binding domain"/>
    <property type="match status" value="1"/>
</dbReference>
<feature type="domain" description="FAD-binding" evidence="1">
    <location>
        <begin position="2"/>
        <end position="332"/>
    </location>
</feature>
<dbReference type="Proteomes" id="UP001595824">
    <property type="component" value="Unassembled WGS sequence"/>
</dbReference>
<evidence type="ECO:0000313" key="2">
    <source>
        <dbReference type="EMBL" id="MFC4330674.1"/>
    </source>
</evidence>
<keyword evidence="3" id="KW-1185">Reference proteome</keyword>
<reference evidence="3" key="1">
    <citation type="journal article" date="2019" name="Int. J. Syst. Evol. Microbiol.">
        <title>The Global Catalogue of Microorganisms (GCM) 10K type strain sequencing project: providing services to taxonomists for standard genome sequencing and annotation.</title>
        <authorList>
            <consortium name="The Broad Institute Genomics Platform"/>
            <consortium name="The Broad Institute Genome Sequencing Center for Infectious Disease"/>
            <person name="Wu L."/>
            <person name="Ma J."/>
        </authorList>
    </citation>
    <scope>NUCLEOTIDE SEQUENCE [LARGE SCALE GENOMIC DNA]</scope>
    <source>
        <strain evidence="3">PCU 347</strain>
    </source>
</reference>
<sequence>MTKAVVLGGGMAGMLAASVLTRHADEVTIVEGDRLPDRPVPRRGLPQGYHSHMFMGGGALALEDLLPGVLDRLYAAGASRRGMPWNTLTLSAGGWFPRHRGDAFIVVCSRELTDHVVRQRVLESGTVEVVQSAKVVGLAGDSGRVTGVRVQDEDGERVLGADFVVDATGRRSRAPQWLGELGVPAVEEESVDPGLAYSTRLYRAPEGVHPDFPALLIQPQAGTGQPGRGATLFPIEGGRWIATMTGTRGAQPPTDEAGFDAFARGQRHTMIADLLAQAEPISEVRPYKGTVNRRRHYERLPLPEGFAVVGDAVAALNPVYAHGMSASAFGALALRGALEDTGLKPGLAATAQSAIAEAVETPWSMAVQQDVAFPDVRIDNVVVPVPAPEEQEFMARLAATSLSEPVVANAMFGVFTLMSPASGMVTPEIQELVLRGPSRPQLTAEEAIAQFPELGGLLAPAAVR</sequence>
<dbReference type="PANTHER" id="PTHR43422">
    <property type="entry name" value="THIAMINE THIAZOLE SYNTHASE"/>
    <property type="match status" value="1"/>
</dbReference>
<organism evidence="2 3">
    <name type="scientific">Streptomyces andamanensis</name>
    <dbReference type="NCBI Taxonomy" id="1565035"/>
    <lineage>
        <taxon>Bacteria</taxon>
        <taxon>Bacillati</taxon>
        <taxon>Actinomycetota</taxon>
        <taxon>Actinomycetes</taxon>
        <taxon>Kitasatosporales</taxon>
        <taxon>Streptomycetaceae</taxon>
        <taxon>Streptomyces</taxon>
    </lineage>
</organism>
<dbReference type="RefSeq" id="WP_381741668.1">
    <property type="nucleotide sequence ID" value="NZ_JBHSDP010000024.1"/>
</dbReference>
<gene>
    <name evidence="2" type="ORF">ACFPC0_23380</name>
</gene>
<dbReference type="EMBL" id="JBHSDP010000024">
    <property type="protein sequence ID" value="MFC4330674.1"/>
    <property type="molecule type" value="Genomic_DNA"/>
</dbReference>
<name>A0ABV8TIZ9_9ACTN</name>
<dbReference type="PANTHER" id="PTHR43422:SF3">
    <property type="entry name" value="THIAMINE THIAZOLE SYNTHASE"/>
    <property type="match status" value="1"/>
</dbReference>
<dbReference type="InterPro" id="IPR002938">
    <property type="entry name" value="FAD-bd"/>
</dbReference>
<evidence type="ECO:0000313" key="3">
    <source>
        <dbReference type="Proteomes" id="UP001595824"/>
    </source>
</evidence>
<evidence type="ECO:0000259" key="1">
    <source>
        <dbReference type="Pfam" id="PF01494"/>
    </source>
</evidence>
<dbReference type="InterPro" id="IPR036188">
    <property type="entry name" value="FAD/NAD-bd_sf"/>
</dbReference>
<dbReference type="SUPFAM" id="SSF51905">
    <property type="entry name" value="FAD/NAD(P)-binding domain"/>
    <property type="match status" value="1"/>
</dbReference>
<accession>A0ABV8TIZ9</accession>